<dbReference type="CDD" id="cd06170">
    <property type="entry name" value="LuxR_C_like"/>
    <property type="match status" value="1"/>
</dbReference>
<accession>A0A1H9ISH8</accession>
<evidence type="ECO:0000259" key="8">
    <source>
        <dbReference type="PROSITE" id="PS50110"/>
    </source>
</evidence>
<dbReference type="InterPro" id="IPR058245">
    <property type="entry name" value="NreC/VraR/RcsB-like_REC"/>
</dbReference>
<feature type="domain" description="Response regulatory" evidence="8">
    <location>
        <begin position="3"/>
        <end position="120"/>
    </location>
</feature>
<keyword evidence="4" id="KW-0238">DNA-binding</keyword>
<feature type="modified residue" description="4-aspartylphosphate" evidence="6">
    <location>
        <position position="54"/>
    </location>
</feature>
<evidence type="ECO:0000259" key="7">
    <source>
        <dbReference type="PROSITE" id="PS50043"/>
    </source>
</evidence>
<evidence type="ECO:0000256" key="6">
    <source>
        <dbReference type="PROSITE-ProRule" id="PRU00169"/>
    </source>
</evidence>
<dbReference type="OrthoDB" id="188043at2"/>
<gene>
    <name evidence="9" type="ORF">SAMN05421767_10673</name>
</gene>
<evidence type="ECO:0000313" key="10">
    <source>
        <dbReference type="Proteomes" id="UP000198556"/>
    </source>
</evidence>
<dbReference type="Proteomes" id="UP000198556">
    <property type="component" value="Unassembled WGS sequence"/>
</dbReference>
<evidence type="ECO:0000256" key="3">
    <source>
        <dbReference type="ARBA" id="ARBA00023015"/>
    </source>
</evidence>
<dbReference type="Gene3D" id="1.10.10.10">
    <property type="entry name" value="Winged helix-like DNA-binding domain superfamily/Winged helix DNA-binding domain"/>
    <property type="match status" value="1"/>
</dbReference>
<dbReference type="PROSITE" id="PS50110">
    <property type="entry name" value="RESPONSE_REGULATORY"/>
    <property type="match status" value="1"/>
</dbReference>
<proteinExistence type="predicted"/>
<dbReference type="AlphaFoldDB" id="A0A1H9ISH8"/>
<dbReference type="RefSeq" id="WP_089746117.1">
    <property type="nucleotide sequence ID" value="NZ_FOGF01000006.1"/>
</dbReference>
<evidence type="ECO:0000256" key="4">
    <source>
        <dbReference type="ARBA" id="ARBA00023125"/>
    </source>
</evidence>
<protein>
    <submittedName>
        <fullName evidence="9">Two component transcriptional regulator, LuxR family</fullName>
    </submittedName>
</protein>
<dbReference type="STRING" id="137733.SAMN05421767_10673"/>
<name>A0A1H9ISH8_9LACT</name>
<dbReference type="SUPFAM" id="SSF52172">
    <property type="entry name" value="CheY-like"/>
    <property type="match status" value="1"/>
</dbReference>
<evidence type="ECO:0000256" key="1">
    <source>
        <dbReference type="ARBA" id="ARBA00022553"/>
    </source>
</evidence>
<dbReference type="SMART" id="SM00448">
    <property type="entry name" value="REC"/>
    <property type="match status" value="1"/>
</dbReference>
<dbReference type="InterPro" id="IPR039420">
    <property type="entry name" value="WalR-like"/>
</dbReference>
<dbReference type="InterPro" id="IPR011006">
    <property type="entry name" value="CheY-like_superfamily"/>
</dbReference>
<dbReference type="GO" id="GO:0006355">
    <property type="term" value="P:regulation of DNA-templated transcription"/>
    <property type="evidence" value="ECO:0007669"/>
    <property type="project" value="InterPro"/>
</dbReference>
<dbReference type="CDD" id="cd17535">
    <property type="entry name" value="REC_NarL-like"/>
    <property type="match status" value="1"/>
</dbReference>
<dbReference type="InterPro" id="IPR000792">
    <property type="entry name" value="Tscrpt_reg_LuxR_C"/>
</dbReference>
<dbReference type="PANTHER" id="PTHR43214:SF43">
    <property type="entry name" value="TWO-COMPONENT RESPONSE REGULATOR"/>
    <property type="match status" value="1"/>
</dbReference>
<dbReference type="GO" id="GO:0003677">
    <property type="term" value="F:DNA binding"/>
    <property type="evidence" value="ECO:0007669"/>
    <property type="project" value="UniProtKB-KW"/>
</dbReference>
<keyword evidence="3" id="KW-0805">Transcription regulation</keyword>
<dbReference type="PRINTS" id="PR00038">
    <property type="entry name" value="HTHLUXR"/>
</dbReference>
<evidence type="ECO:0000313" key="9">
    <source>
        <dbReference type="EMBL" id="SEQ77477.1"/>
    </source>
</evidence>
<sequence>MYKLLIIDDHASMREAIRQAFVATNRYQVVSELATSDLAEAYCQKLQPDLVITDVCCEHGTSGLEATQVIKTHFPTIKVIIITAFDELSYIPRAKKVGADAFIYKSKSLQYFIEVADKIMQGEKIFSKPKEIPLALGETPLTEREMEVLRLICKHMTNQEIATELYISENTVKYHKSNMLAKTGFTKIIDLAFYMLSNGYINPLY</sequence>
<keyword evidence="5" id="KW-0804">Transcription</keyword>
<organism evidence="9 10">
    <name type="scientific">Granulicatella balaenopterae</name>
    <dbReference type="NCBI Taxonomy" id="137733"/>
    <lineage>
        <taxon>Bacteria</taxon>
        <taxon>Bacillati</taxon>
        <taxon>Bacillota</taxon>
        <taxon>Bacilli</taxon>
        <taxon>Lactobacillales</taxon>
        <taxon>Carnobacteriaceae</taxon>
        <taxon>Granulicatella</taxon>
    </lineage>
</organism>
<dbReference type="GO" id="GO:0000160">
    <property type="term" value="P:phosphorelay signal transduction system"/>
    <property type="evidence" value="ECO:0007669"/>
    <property type="project" value="UniProtKB-KW"/>
</dbReference>
<feature type="domain" description="HTH luxR-type" evidence="7">
    <location>
        <begin position="134"/>
        <end position="199"/>
    </location>
</feature>
<dbReference type="SMART" id="SM00421">
    <property type="entry name" value="HTH_LUXR"/>
    <property type="match status" value="1"/>
</dbReference>
<dbReference type="Pfam" id="PF00072">
    <property type="entry name" value="Response_reg"/>
    <property type="match status" value="1"/>
</dbReference>
<reference evidence="9 10" key="1">
    <citation type="submission" date="2016-10" db="EMBL/GenBank/DDBJ databases">
        <authorList>
            <person name="de Groot N.N."/>
        </authorList>
    </citation>
    <scope>NUCLEOTIDE SEQUENCE [LARGE SCALE GENOMIC DNA]</scope>
    <source>
        <strain evidence="9 10">DSM 15827</strain>
    </source>
</reference>
<dbReference type="Gene3D" id="3.40.50.2300">
    <property type="match status" value="1"/>
</dbReference>
<dbReference type="PANTHER" id="PTHR43214">
    <property type="entry name" value="TWO-COMPONENT RESPONSE REGULATOR"/>
    <property type="match status" value="1"/>
</dbReference>
<dbReference type="EMBL" id="FOGF01000006">
    <property type="protein sequence ID" value="SEQ77477.1"/>
    <property type="molecule type" value="Genomic_DNA"/>
</dbReference>
<keyword evidence="1 6" id="KW-0597">Phosphoprotein</keyword>
<keyword evidence="10" id="KW-1185">Reference proteome</keyword>
<dbReference type="InterPro" id="IPR036388">
    <property type="entry name" value="WH-like_DNA-bd_sf"/>
</dbReference>
<evidence type="ECO:0000256" key="5">
    <source>
        <dbReference type="ARBA" id="ARBA00023163"/>
    </source>
</evidence>
<dbReference type="InterPro" id="IPR001789">
    <property type="entry name" value="Sig_transdc_resp-reg_receiver"/>
</dbReference>
<evidence type="ECO:0000256" key="2">
    <source>
        <dbReference type="ARBA" id="ARBA00023012"/>
    </source>
</evidence>
<dbReference type="PROSITE" id="PS50043">
    <property type="entry name" value="HTH_LUXR_2"/>
    <property type="match status" value="1"/>
</dbReference>
<dbReference type="Pfam" id="PF00196">
    <property type="entry name" value="GerE"/>
    <property type="match status" value="1"/>
</dbReference>
<keyword evidence="2" id="KW-0902">Two-component regulatory system</keyword>